<feature type="compositionally biased region" description="Basic and acidic residues" evidence="1">
    <location>
        <begin position="182"/>
        <end position="192"/>
    </location>
</feature>
<evidence type="ECO:0000313" key="3">
    <source>
        <dbReference type="EMBL" id="KAL0425687.1"/>
    </source>
</evidence>
<gene>
    <name evidence="3" type="ORF">Sradi_1103500</name>
</gene>
<dbReference type="EMBL" id="JACGWJ010000004">
    <property type="protein sequence ID" value="KAL0425687.1"/>
    <property type="molecule type" value="Genomic_DNA"/>
</dbReference>
<protein>
    <submittedName>
        <fullName evidence="3">Uncharacterized protein</fullName>
    </submittedName>
</protein>
<keyword evidence="2" id="KW-0812">Transmembrane</keyword>
<organism evidence="3">
    <name type="scientific">Sesamum radiatum</name>
    <name type="common">Black benniseed</name>
    <dbReference type="NCBI Taxonomy" id="300843"/>
    <lineage>
        <taxon>Eukaryota</taxon>
        <taxon>Viridiplantae</taxon>
        <taxon>Streptophyta</taxon>
        <taxon>Embryophyta</taxon>
        <taxon>Tracheophyta</taxon>
        <taxon>Spermatophyta</taxon>
        <taxon>Magnoliopsida</taxon>
        <taxon>eudicotyledons</taxon>
        <taxon>Gunneridae</taxon>
        <taxon>Pentapetalae</taxon>
        <taxon>asterids</taxon>
        <taxon>lamiids</taxon>
        <taxon>Lamiales</taxon>
        <taxon>Pedaliaceae</taxon>
        <taxon>Sesamum</taxon>
    </lineage>
</organism>
<feature type="region of interest" description="Disordered" evidence="1">
    <location>
        <begin position="154"/>
        <end position="192"/>
    </location>
</feature>
<feature type="region of interest" description="Disordered" evidence="1">
    <location>
        <begin position="214"/>
        <end position="251"/>
    </location>
</feature>
<dbReference type="PANTHER" id="PTHR35482">
    <property type="entry name" value="CYTOCHROME C OXIDASE SUBUNIT"/>
    <property type="match status" value="1"/>
</dbReference>
<feature type="compositionally biased region" description="Low complexity" evidence="1">
    <location>
        <begin position="50"/>
        <end position="70"/>
    </location>
</feature>
<evidence type="ECO:0000256" key="1">
    <source>
        <dbReference type="SAM" id="MobiDB-lite"/>
    </source>
</evidence>
<dbReference type="PANTHER" id="PTHR35482:SF1">
    <property type="entry name" value="CYTOCHROME C OXIDASE SUBUNIT"/>
    <property type="match status" value="1"/>
</dbReference>
<reference evidence="3" key="1">
    <citation type="submission" date="2020-06" db="EMBL/GenBank/DDBJ databases">
        <authorList>
            <person name="Li T."/>
            <person name="Hu X."/>
            <person name="Zhang T."/>
            <person name="Song X."/>
            <person name="Zhang H."/>
            <person name="Dai N."/>
            <person name="Sheng W."/>
            <person name="Hou X."/>
            <person name="Wei L."/>
        </authorList>
    </citation>
    <scope>NUCLEOTIDE SEQUENCE</scope>
    <source>
        <strain evidence="3">G02</strain>
        <tissue evidence="3">Leaf</tissue>
    </source>
</reference>
<proteinExistence type="predicted"/>
<feature type="transmembrane region" description="Helical" evidence="2">
    <location>
        <begin position="576"/>
        <end position="595"/>
    </location>
</feature>
<sequence>MFNTKNNQRKKYSHPIQWPHSHNLHSSLPLFPSRRPTLLLSPHTPLSSLTFKNSKISSSSAESSPNSPEIQPQEEDPVKLAFAKAKAYKSSTQSSNPAPRIVESAIQEPYARVNGSDGEGSISIPDELKDGDVSKEVPLAVKLALEKAKEYKKSKSLVESQGAVSEIVQSSGVESAEMEENDGLKADEVKDDGGKKEVPLAVKLALEKAKEYRKNKGVVGEEDGGSETLTSGINRGNERSPGDKRSIRNDGKKEDFSISSIDFMGLGFSDKKSGRSLPAGLVPISDPFPEGELPEVEILVGDRSKFGDAAAAASNPIPVEEDDAELYKPKVSTWGVFPRPSDISQTYGGGRTIRPGEVLETADERAAKEARTRQLLAAYKSKIGLKIDPKLKSECEKIQLILEANVRDLKQQKPTSAWLYCTDEMRGNFLIFSRLSPSDLCSGNLMALKDGDSLMNLGKLKEALPFYEEVMEKLAFQSELHGLAALQWSICQDSLSRPNEARMMYEKLQSHPSPQVSKKARQFFFSFQAMEMMKVTSSTRSPLSTGYQNYFEAFLQDKTNYSLKEDQVDEGGLNQALPYVVFLVSPVVIVLLIAASRFQ</sequence>
<feature type="compositionally biased region" description="Basic and acidic residues" evidence="1">
    <location>
        <begin position="236"/>
        <end position="251"/>
    </location>
</feature>
<accession>A0AAW2VBY1</accession>
<keyword evidence="2" id="KW-0472">Membrane</keyword>
<name>A0AAW2VBY1_SESRA</name>
<reference evidence="3" key="2">
    <citation type="journal article" date="2024" name="Plant">
        <title>Genomic evolution and insights into agronomic trait innovations of Sesamum species.</title>
        <authorList>
            <person name="Miao H."/>
            <person name="Wang L."/>
            <person name="Qu L."/>
            <person name="Liu H."/>
            <person name="Sun Y."/>
            <person name="Le M."/>
            <person name="Wang Q."/>
            <person name="Wei S."/>
            <person name="Zheng Y."/>
            <person name="Lin W."/>
            <person name="Duan Y."/>
            <person name="Cao H."/>
            <person name="Xiong S."/>
            <person name="Wang X."/>
            <person name="Wei L."/>
            <person name="Li C."/>
            <person name="Ma Q."/>
            <person name="Ju M."/>
            <person name="Zhao R."/>
            <person name="Li G."/>
            <person name="Mu C."/>
            <person name="Tian Q."/>
            <person name="Mei H."/>
            <person name="Zhang T."/>
            <person name="Gao T."/>
            <person name="Zhang H."/>
        </authorList>
    </citation>
    <scope>NUCLEOTIDE SEQUENCE</scope>
    <source>
        <strain evidence="3">G02</strain>
    </source>
</reference>
<evidence type="ECO:0000256" key="2">
    <source>
        <dbReference type="SAM" id="Phobius"/>
    </source>
</evidence>
<comment type="caution">
    <text evidence="3">The sequence shown here is derived from an EMBL/GenBank/DDBJ whole genome shotgun (WGS) entry which is preliminary data.</text>
</comment>
<keyword evidence="2" id="KW-1133">Transmembrane helix</keyword>
<feature type="region of interest" description="Disordered" evidence="1">
    <location>
        <begin position="50"/>
        <end position="133"/>
    </location>
</feature>
<dbReference type="AlphaFoldDB" id="A0AAW2VBY1"/>